<proteinExistence type="predicted"/>
<feature type="region of interest" description="Disordered" evidence="1">
    <location>
        <begin position="1"/>
        <end position="61"/>
    </location>
</feature>
<comment type="caution">
    <text evidence="2">The sequence shown here is derived from an EMBL/GenBank/DDBJ whole genome shotgun (WGS) entry which is preliminary data.</text>
</comment>
<dbReference type="AlphaFoldDB" id="A0A2J8A8J4"/>
<feature type="compositionally biased region" description="Basic and acidic residues" evidence="1">
    <location>
        <begin position="48"/>
        <end position="61"/>
    </location>
</feature>
<protein>
    <submittedName>
        <fullName evidence="2">Uncharacterized protein</fullName>
    </submittedName>
</protein>
<evidence type="ECO:0000313" key="3">
    <source>
        <dbReference type="Proteomes" id="UP000236333"/>
    </source>
</evidence>
<dbReference type="Proteomes" id="UP000236333">
    <property type="component" value="Unassembled WGS sequence"/>
</dbReference>
<organism evidence="2 3">
    <name type="scientific">Tetrabaena socialis</name>
    <dbReference type="NCBI Taxonomy" id="47790"/>
    <lineage>
        <taxon>Eukaryota</taxon>
        <taxon>Viridiplantae</taxon>
        <taxon>Chlorophyta</taxon>
        <taxon>core chlorophytes</taxon>
        <taxon>Chlorophyceae</taxon>
        <taxon>CS clade</taxon>
        <taxon>Chlamydomonadales</taxon>
        <taxon>Tetrabaenaceae</taxon>
        <taxon>Tetrabaena</taxon>
    </lineage>
</organism>
<dbReference type="EMBL" id="PGGS01000113">
    <property type="protein sequence ID" value="PNH08854.1"/>
    <property type="molecule type" value="Genomic_DNA"/>
</dbReference>
<reference evidence="2 3" key="1">
    <citation type="journal article" date="2017" name="Mol. Biol. Evol.">
        <title>The 4-celled Tetrabaena socialis nuclear genome reveals the essential components for genetic control of cell number at the origin of multicellularity in the volvocine lineage.</title>
        <authorList>
            <person name="Featherston J."/>
            <person name="Arakaki Y."/>
            <person name="Hanschen E.R."/>
            <person name="Ferris P.J."/>
            <person name="Michod R.E."/>
            <person name="Olson B.J.S.C."/>
            <person name="Nozaki H."/>
            <person name="Durand P.M."/>
        </authorList>
    </citation>
    <scope>NUCLEOTIDE SEQUENCE [LARGE SCALE GENOMIC DNA]</scope>
    <source>
        <strain evidence="2 3">NIES-571</strain>
    </source>
</reference>
<feature type="compositionally biased region" description="Basic and acidic residues" evidence="1">
    <location>
        <begin position="11"/>
        <end position="36"/>
    </location>
</feature>
<gene>
    <name evidence="2" type="ORF">TSOC_004554</name>
</gene>
<keyword evidence="3" id="KW-1185">Reference proteome</keyword>
<evidence type="ECO:0000313" key="2">
    <source>
        <dbReference type="EMBL" id="PNH08854.1"/>
    </source>
</evidence>
<name>A0A2J8A8J4_9CHLO</name>
<sequence>MTGGGHTTMSQEDKERIAQEKYGKTYEELDTNEKKAVGGSYGGPKGGETIKKMAEEHKQQE</sequence>
<dbReference type="OrthoDB" id="531556at2759"/>
<accession>A0A2J8A8J4</accession>
<evidence type="ECO:0000256" key="1">
    <source>
        <dbReference type="SAM" id="MobiDB-lite"/>
    </source>
</evidence>